<dbReference type="RefSeq" id="XP_007331940.1">
    <property type="nucleotide sequence ID" value="XM_007331878.1"/>
</dbReference>
<dbReference type="GeneID" id="18824633"/>
<name>K5X2A7_AGABU</name>
<dbReference type="AlphaFoldDB" id="K5X2A7"/>
<proteinExistence type="predicted"/>
<dbReference type="KEGG" id="abp:AGABI1DRAFT115216"/>
<dbReference type="InParanoid" id="K5X2A7"/>
<reference evidence="2" key="1">
    <citation type="journal article" date="2012" name="Proc. Natl. Acad. Sci. U.S.A.">
        <title>Genome sequence of the button mushroom Agaricus bisporus reveals mechanisms governing adaptation to a humic-rich ecological niche.</title>
        <authorList>
            <person name="Morin E."/>
            <person name="Kohler A."/>
            <person name="Baker A.R."/>
            <person name="Foulongne-Oriol M."/>
            <person name="Lombard V."/>
            <person name="Nagy L.G."/>
            <person name="Ohm R.A."/>
            <person name="Patyshakuliyeva A."/>
            <person name="Brun A."/>
            <person name="Aerts A.L."/>
            <person name="Bailey A.M."/>
            <person name="Billette C."/>
            <person name="Coutinho P.M."/>
            <person name="Deakin G."/>
            <person name="Doddapaneni H."/>
            <person name="Floudas D."/>
            <person name="Grimwood J."/>
            <person name="Hilden K."/>
            <person name="Kuees U."/>
            <person name="LaButti K.M."/>
            <person name="Lapidus A."/>
            <person name="Lindquist E.A."/>
            <person name="Lucas S.M."/>
            <person name="Murat C."/>
            <person name="Riley R.W."/>
            <person name="Salamov A.A."/>
            <person name="Schmutz J."/>
            <person name="Subramanian V."/>
            <person name="Woesten H.A.B."/>
            <person name="Xu J."/>
            <person name="Eastwood D.C."/>
            <person name="Foster G.D."/>
            <person name="Sonnenberg A.S."/>
            <person name="Cullen D."/>
            <person name="de Vries R.P."/>
            <person name="Lundell T."/>
            <person name="Hibbett D.S."/>
            <person name="Henrissat B."/>
            <person name="Burton K.S."/>
            <person name="Kerrigan R.W."/>
            <person name="Challen M.P."/>
            <person name="Grigoriev I.V."/>
            <person name="Martin F."/>
        </authorList>
    </citation>
    <scope>NUCLEOTIDE SEQUENCE [LARGE SCALE GENOMIC DNA]</scope>
    <source>
        <strain evidence="2">JB137-S8 / ATCC MYA-4627 / FGSC 10392</strain>
    </source>
</reference>
<keyword evidence="2" id="KW-1185">Reference proteome</keyword>
<sequence>MSLPLYYTAYLCYIQDHERFLLFSTIFTTFKIKYCPVIPCKPENWITLKPGEKGIQPTLNRSHRSNGSVNKGKGKTTHREAGVHIQEPCNICCSILFIESNWSRPCP</sequence>
<feature type="non-terminal residue" evidence="1">
    <location>
        <position position="1"/>
    </location>
</feature>
<protein>
    <submittedName>
        <fullName evidence="1">Uncharacterized protein</fullName>
    </submittedName>
</protein>
<evidence type="ECO:0000313" key="2">
    <source>
        <dbReference type="Proteomes" id="UP000008493"/>
    </source>
</evidence>
<dbReference type="EMBL" id="JH971396">
    <property type="protein sequence ID" value="EKM77278.1"/>
    <property type="molecule type" value="Genomic_DNA"/>
</dbReference>
<dbReference type="Proteomes" id="UP000008493">
    <property type="component" value="Unassembled WGS sequence"/>
</dbReference>
<evidence type="ECO:0000313" key="1">
    <source>
        <dbReference type="EMBL" id="EKM77278.1"/>
    </source>
</evidence>
<gene>
    <name evidence="1" type="ORF">AGABI1DRAFT_115216</name>
</gene>
<dbReference type="HOGENOM" id="CLU_175954_0_0_1"/>
<accession>K5X2A7</accession>
<organism evidence="1 2">
    <name type="scientific">Agaricus bisporus var. burnettii (strain JB137-S8 / ATCC MYA-4627 / FGSC 10392)</name>
    <name type="common">White button mushroom</name>
    <dbReference type="NCBI Taxonomy" id="597362"/>
    <lineage>
        <taxon>Eukaryota</taxon>
        <taxon>Fungi</taxon>
        <taxon>Dikarya</taxon>
        <taxon>Basidiomycota</taxon>
        <taxon>Agaricomycotina</taxon>
        <taxon>Agaricomycetes</taxon>
        <taxon>Agaricomycetidae</taxon>
        <taxon>Agaricales</taxon>
        <taxon>Agaricineae</taxon>
        <taxon>Agaricaceae</taxon>
        <taxon>Agaricus</taxon>
    </lineage>
</organism>